<sequence>MDIEIDNYLNDNKSLVIAPAGHGKTTLLTKCILRLQMSKNILILTHTHAGIASIKQKMSKEHIPLKNVCISTITGFAQHIAILFYGKNILEKQEDKKYFNDIQEKVLRIISLNGVLNIIKRTYSVIFVDEYQDCSIIQHKIIEKISSVMPTHLLGDPLQAIIRFNDEPVDFSKHLNNFKEYNFLSIPWRWNNCGNKDLGESVIKMRKLLLSNSEIKLDDSNEFKGVFFYKHSTEEQKFWSTLGNTLLKLKSDSILILFPPIVECGITYRARCRQRFDFKHDFELLEAIDDKDFYKCAQAIDSLRCEEKNITGDLLIKLLEAISFNKGDVTEWFSSKGVKRKRSEKEKCDTMKIMYENFVQSRSLDALYLIINYVHTNLKWRYKRPTLLNAIKKVLQDYRESSCLERMKTYKNKIRIIGRKVNGKCIGNTWLTKGLEFDDVIILDAHKYKDCNNFYVAISRACKNLHIFSETSTLKF</sequence>
<keyword evidence="2" id="KW-0547">Nucleotide-binding</keyword>
<dbReference type="Pfam" id="PF13245">
    <property type="entry name" value="AAA_19"/>
    <property type="match status" value="1"/>
</dbReference>
<dbReference type="Gene3D" id="3.40.50.300">
    <property type="entry name" value="P-loop containing nucleotide triphosphate hydrolases"/>
    <property type="match status" value="2"/>
</dbReference>
<dbReference type="EMBL" id="QJJX01000010">
    <property type="protein sequence ID" value="PXX22565.1"/>
    <property type="molecule type" value="Genomic_DNA"/>
</dbReference>
<dbReference type="GO" id="GO:0000725">
    <property type="term" value="P:recombinational repair"/>
    <property type="evidence" value="ECO:0007669"/>
    <property type="project" value="TreeGrafter"/>
</dbReference>
<dbReference type="Proteomes" id="UP000248314">
    <property type="component" value="Unassembled WGS sequence"/>
</dbReference>
<evidence type="ECO:0000313" key="2">
    <source>
        <dbReference type="EMBL" id="PXX22565.1"/>
    </source>
</evidence>
<name>A0A318HVI6_9BACT</name>
<dbReference type="PANTHER" id="PTHR11070">
    <property type="entry name" value="UVRD / RECB / PCRA DNA HELICASE FAMILY MEMBER"/>
    <property type="match status" value="1"/>
</dbReference>
<dbReference type="GO" id="GO:0005524">
    <property type="term" value="F:ATP binding"/>
    <property type="evidence" value="ECO:0007669"/>
    <property type="project" value="InterPro"/>
</dbReference>
<dbReference type="InterPro" id="IPR027417">
    <property type="entry name" value="P-loop_NTPase"/>
</dbReference>
<dbReference type="GO" id="GO:0003677">
    <property type="term" value="F:DNA binding"/>
    <property type="evidence" value="ECO:0007669"/>
    <property type="project" value="InterPro"/>
</dbReference>
<dbReference type="STRING" id="1122991.GCA_000613445_00177"/>
<evidence type="ECO:0000313" key="3">
    <source>
        <dbReference type="Proteomes" id="UP000248314"/>
    </source>
</evidence>
<accession>A0A318HVI6</accession>
<gene>
    <name evidence="2" type="ORF">EJ73_01100</name>
</gene>
<dbReference type="SUPFAM" id="SSF52540">
    <property type="entry name" value="P-loop containing nucleoside triphosphate hydrolases"/>
    <property type="match status" value="1"/>
</dbReference>
<keyword evidence="2" id="KW-0378">Hydrolase</keyword>
<keyword evidence="2" id="KW-0347">Helicase</keyword>
<keyword evidence="3" id="KW-1185">Reference proteome</keyword>
<reference evidence="2 3" key="1">
    <citation type="submission" date="2018-05" db="EMBL/GenBank/DDBJ databases">
        <title>Genomic Encyclopedia of Type Strains, Phase I: the one thousand microbial genomes (KMG-I) project.</title>
        <authorList>
            <person name="Kyrpides N."/>
        </authorList>
    </citation>
    <scope>NUCLEOTIDE SEQUENCE [LARGE SCALE GENOMIC DNA]</scope>
    <source>
        <strain evidence="2 3">DSM 15611</strain>
    </source>
</reference>
<protein>
    <recommendedName>
        <fullName evidence="1">DNA 3'-5' helicase II</fullName>
    </recommendedName>
</protein>
<dbReference type="PANTHER" id="PTHR11070:SF2">
    <property type="entry name" value="ATP-DEPENDENT DNA HELICASE SRS2"/>
    <property type="match status" value="1"/>
</dbReference>
<keyword evidence="2" id="KW-0067">ATP-binding</keyword>
<organism evidence="2 3">
    <name type="scientific">Hoylesella shahii DSM 15611 = JCM 12083</name>
    <dbReference type="NCBI Taxonomy" id="1122991"/>
    <lineage>
        <taxon>Bacteria</taxon>
        <taxon>Pseudomonadati</taxon>
        <taxon>Bacteroidota</taxon>
        <taxon>Bacteroidia</taxon>
        <taxon>Bacteroidales</taxon>
        <taxon>Prevotellaceae</taxon>
        <taxon>Hoylesella</taxon>
    </lineage>
</organism>
<proteinExistence type="predicted"/>
<evidence type="ECO:0000256" key="1">
    <source>
        <dbReference type="ARBA" id="ARBA00034923"/>
    </source>
</evidence>
<dbReference type="OrthoDB" id="9810135at2"/>
<dbReference type="RefSeq" id="WP_025817723.1">
    <property type="nucleotide sequence ID" value="NZ_BAIZ01000083.1"/>
</dbReference>
<comment type="caution">
    <text evidence="2">The sequence shown here is derived from an EMBL/GenBank/DDBJ whole genome shotgun (WGS) entry which is preliminary data.</text>
</comment>
<dbReference type="InterPro" id="IPR000212">
    <property type="entry name" value="DNA_helicase_UvrD/REP"/>
</dbReference>
<dbReference type="AlphaFoldDB" id="A0A318HVI6"/>
<dbReference type="GO" id="GO:0043138">
    <property type="term" value="F:3'-5' DNA helicase activity"/>
    <property type="evidence" value="ECO:0007669"/>
    <property type="project" value="TreeGrafter"/>
</dbReference>